<evidence type="ECO:0000256" key="5">
    <source>
        <dbReference type="ARBA" id="ARBA00022777"/>
    </source>
</evidence>
<sequence>MLLLTLCFLYLGISAWREHDRTWQAQQYGRAEAALRDLQQEQQSLRLQARIAAFSLSEDPDTLRLLRRIAYLVRLHGLQDPEVKRLRSQLENDLSGFWQLLQQAGAKELQIHLAPDGVALLRMQRPERWADLQDAKRSLLLRSQQEGTAVDGLALYPEGASESAVVPVFASQAPDSRVIATLQVGFPVFAQHRDNGQQSLALLVRPEDELASALPNVQTGRWLLADSTGPVNLGVLRRATQALNGNGGPQIFMHDHHVWLADLHPRAAYRVGTSAALDDAALLLCRDISDAYAAHRTALLRQAGSWLLAWLIAITLFNLLLIYSRRAARRQMALHAEAISAQSQRRERDRQLLEIISRSQSDYIQQNDFAAALKQLLQQILELTHFTRADFFQAQPDDDGKLQLLQLGSSTSAPLPDALQPMLLRVLREAHPEQISANPDRGTPRALALPLMFAGCQRGVLALSGGEQPLDPELRSFLAPLQNALGQLLHAQRQQQDNQAMQHSLERQRQALRHLNRLAADPALTLQQRLVQLLDLGCDYLRLDLGLVSHIEEDRYRVEAASSTEGAPPVGSLFDFGQTYCSLTWQAGDVLAIDRMGQSRFSGHPCYRQFGLESYIGVALIVGDQRFGTLNFSSASPRSQRFDEADTDFVRLCGRWCSSLLEQAAAQHQREALLQRFHKLTQHLPGMVFQYQVNQSGHGWFPYASEGIANIYDMTPEQAALDAQPAIDLIHPDDLPMVQEDIRRSSIELSDWRSEYRVRHPRLGEIWVAGYSSPELLENGDLVWHGFIADISERKQIEQRLNEERARLARIIDATRVGTWEWRLDNNTLEASVRWYQMLGYQPEELAPLSIDTWASLMHPKDVPAIRAQLYDHLRGGSDHLSYLCRARHRDGRWIWVQSQGQVTERDAAGRALAMSGIHSDVSAEVRASEEVREARTYLSAVINASTEVAIIATDPDGLITLFNSGAQRLLGYSSEEVVGSATPMQFHLPSEVAERSSQLSAQIGQSIEGLELLLHEPRQGKSDIRAWTFVRKDGRQRQVRLTVTRIADDNDQLIGFLGMASDITELVYTSRALQASESRYRGMVSNLPGAVYRCHANENWTMSYMSQEIERISGYPATDFINNARRSYASIIVPEDLPLTLQCLALTPDNPNFELSYRLIHANGHQVQVREKGRGEFDKDGQLLGFDGFIWDATEQARVEQMKSQFVSTVSHELRTPLTAIIGSLKLIHGGALGQLPDSMQSLLGVAVQNSETLHRLINDLLDMDKLTAGKLQIELVRQPLEPLLQQALQLNQSYAEQYDVRQQLGQVDAVEVEVDAQRLGQVLANYLSNAAKFSNAGDSITLSAIADERWVEISVEDRGIGIPEQEQPRIFDKFFQVDSSNTRKRAGSGLGLAISRELARRMGGEVGFMSTAGVGSRFWIRLPLAGLATDELRQLH</sequence>
<dbReference type="InterPro" id="IPR035965">
    <property type="entry name" value="PAS-like_dom_sf"/>
</dbReference>
<comment type="catalytic activity">
    <reaction evidence="1">
        <text>ATP + protein L-histidine = ADP + protein N-phospho-L-histidine.</text>
        <dbReference type="EC" id="2.7.13.3"/>
    </reaction>
</comment>
<dbReference type="Pfam" id="PF02518">
    <property type="entry name" value="HATPase_c"/>
    <property type="match status" value="1"/>
</dbReference>
<comment type="caution">
    <text evidence="12">The sequence shown here is derived from an EMBL/GenBank/DDBJ whole genome shotgun (WGS) entry which is preliminary data.</text>
</comment>
<evidence type="ECO:0000313" key="12">
    <source>
        <dbReference type="EMBL" id="ONM42960.1"/>
    </source>
</evidence>
<dbReference type="SMART" id="SM00387">
    <property type="entry name" value="HATPase_c"/>
    <property type="match status" value="1"/>
</dbReference>
<evidence type="ECO:0000259" key="9">
    <source>
        <dbReference type="PROSITE" id="PS50109"/>
    </source>
</evidence>
<name>A0A1S8DEJ3_9GAMM</name>
<dbReference type="Pfam" id="PF08447">
    <property type="entry name" value="PAS_3"/>
    <property type="match status" value="3"/>
</dbReference>
<keyword evidence="13" id="KW-1185">Reference proteome</keyword>
<evidence type="ECO:0000256" key="6">
    <source>
        <dbReference type="ARBA" id="ARBA00023012"/>
    </source>
</evidence>
<dbReference type="EMBL" id="MUBC01000040">
    <property type="protein sequence ID" value="ONM42960.1"/>
    <property type="molecule type" value="Genomic_DNA"/>
</dbReference>
<dbReference type="PROSITE" id="PS50113">
    <property type="entry name" value="PAC"/>
    <property type="match status" value="4"/>
</dbReference>
<evidence type="ECO:0000259" key="10">
    <source>
        <dbReference type="PROSITE" id="PS50112"/>
    </source>
</evidence>
<dbReference type="InterPro" id="IPR005467">
    <property type="entry name" value="His_kinase_dom"/>
</dbReference>
<dbReference type="InterPro" id="IPR000014">
    <property type="entry name" value="PAS"/>
</dbReference>
<dbReference type="Gene3D" id="3.30.565.10">
    <property type="entry name" value="Histidine kinase-like ATPase, C-terminal domain"/>
    <property type="match status" value="1"/>
</dbReference>
<gene>
    <name evidence="12" type="ORF">BXT89_15325</name>
</gene>
<dbReference type="Pfam" id="PF00989">
    <property type="entry name" value="PAS"/>
    <property type="match status" value="1"/>
</dbReference>
<dbReference type="Proteomes" id="UP000242847">
    <property type="component" value="Unassembled WGS sequence"/>
</dbReference>
<dbReference type="CDD" id="cd00082">
    <property type="entry name" value="HisKA"/>
    <property type="match status" value="1"/>
</dbReference>
<dbReference type="SMART" id="SM00065">
    <property type="entry name" value="GAF"/>
    <property type="match status" value="1"/>
</dbReference>
<dbReference type="PROSITE" id="PS50109">
    <property type="entry name" value="HIS_KIN"/>
    <property type="match status" value="1"/>
</dbReference>
<dbReference type="PRINTS" id="PR00344">
    <property type="entry name" value="BCTRLSENSOR"/>
</dbReference>
<feature type="domain" description="Histidine kinase" evidence="9">
    <location>
        <begin position="1210"/>
        <end position="1428"/>
    </location>
</feature>
<evidence type="ECO:0000256" key="8">
    <source>
        <dbReference type="SAM" id="Coils"/>
    </source>
</evidence>
<evidence type="ECO:0000256" key="1">
    <source>
        <dbReference type="ARBA" id="ARBA00000085"/>
    </source>
</evidence>
<keyword evidence="7" id="KW-0472">Membrane</keyword>
<dbReference type="InterPro" id="IPR013655">
    <property type="entry name" value="PAS_fold_3"/>
</dbReference>
<feature type="domain" description="PAS" evidence="10">
    <location>
        <begin position="1077"/>
        <end position="1137"/>
    </location>
</feature>
<dbReference type="PANTHER" id="PTHR43304">
    <property type="entry name" value="PHYTOCHROME-LIKE PROTEIN CPH1"/>
    <property type="match status" value="1"/>
</dbReference>
<dbReference type="GO" id="GO:0006355">
    <property type="term" value="P:regulation of DNA-templated transcription"/>
    <property type="evidence" value="ECO:0007669"/>
    <property type="project" value="InterPro"/>
</dbReference>
<evidence type="ECO:0000256" key="2">
    <source>
        <dbReference type="ARBA" id="ARBA00012438"/>
    </source>
</evidence>
<evidence type="ECO:0000256" key="4">
    <source>
        <dbReference type="ARBA" id="ARBA00022679"/>
    </source>
</evidence>
<dbReference type="SMART" id="SM00091">
    <property type="entry name" value="PAS"/>
    <property type="match status" value="4"/>
</dbReference>
<protein>
    <recommendedName>
        <fullName evidence="2">histidine kinase</fullName>
        <ecNumber evidence="2">2.7.13.3</ecNumber>
    </recommendedName>
</protein>
<feature type="domain" description="PAS" evidence="10">
    <location>
        <begin position="804"/>
        <end position="877"/>
    </location>
</feature>
<dbReference type="InterPro" id="IPR036097">
    <property type="entry name" value="HisK_dim/P_sf"/>
</dbReference>
<dbReference type="FunFam" id="3.30.565.10:FF:000006">
    <property type="entry name" value="Sensor histidine kinase WalK"/>
    <property type="match status" value="1"/>
</dbReference>
<dbReference type="FunFam" id="1.10.287.130:FF:000001">
    <property type="entry name" value="Two-component sensor histidine kinase"/>
    <property type="match status" value="1"/>
</dbReference>
<keyword evidence="4" id="KW-0808">Transferase</keyword>
<dbReference type="Gene3D" id="3.30.450.20">
    <property type="entry name" value="PAS domain"/>
    <property type="match status" value="4"/>
</dbReference>
<dbReference type="STRING" id="254161.SAMN05216256_103132"/>
<dbReference type="PANTHER" id="PTHR43304:SF1">
    <property type="entry name" value="PAC DOMAIN-CONTAINING PROTEIN"/>
    <property type="match status" value="1"/>
</dbReference>
<accession>A0A1S8DEJ3</accession>
<feature type="coiled-coil region" evidence="8">
    <location>
        <begin position="491"/>
        <end position="518"/>
    </location>
</feature>
<evidence type="ECO:0000259" key="11">
    <source>
        <dbReference type="PROSITE" id="PS50113"/>
    </source>
</evidence>
<feature type="domain" description="PAC" evidence="11">
    <location>
        <begin position="752"/>
        <end position="803"/>
    </location>
</feature>
<dbReference type="CDD" id="cd16922">
    <property type="entry name" value="HATPase_EvgS-ArcB-TorS-like"/>
    <property type="match status" value="1"/>
</dbReference>
<dbReference type="SUPFAM" id="SSF55785">
    <property type="entry name" value="PYP-like sensor domain (PAS domain)"/>
    <property type="match status" value="4"/>
</dbReference>
<feature type="domain" description="PAC" evidence="11">
    <location>
        <begin position="881"/>
        <end position="934"/>
    </location>
</feature>
<keyword evidence="8" id="KW-0175">Coiled coil</keyword>
<dbReference type="EC" id="2.7.13.3" evidence="2"/>
<dbReference type="InterPro" id="IPR000700">
    <property type="entry name" value="PAS-assoc_C"/>
</dbReference>
<dbReference type="Gene3D" id="1.10.287.130">
    <property type="match status" value="1"/>
</dbReference>
<dbReference type="NCBIfam" id="TIGR00229">
    <property type="entry name" value="sensory_box"/>
    <property type="match status" value="2"/>
</dbReference>
<dbReference type="InterPro" id="IPR013767">
    <property type="entry name" value="PAS_fold"/>
</dbReference>
<feature type="domain" description="PAS" evidence="10">
    <location>
        <begin position="935"/>
        <end position="1007"/>
    </location>
</feature>
<proteinExistence type="predicted"/>
<evidence type="ECO:0000313" key="13">
    <source>
        <dbReference type="Proteomes" id="UP000242847"/>
    </source>
</evidence>
<dbReference type="InterPro" id="IPR052162">
    <property type="entry name" value="Sensor_kinase/Photoreceptor"/>
</dbReference>
<keyword evidence="3" id="KW-0597">Phosphoprotein</keyword>
<dbReference type="Pfam" id="PF01590">
    <property type="entry name" value="GAF"/>
    <property type="match status" value="1"/>
</dbReference>
<organism evidence="12 13">
    <name type="scientific">Halopseudomonas pachastrellae</name>
    <dbReference type="NCBI Taxonomy" id="254161"/>
    <lineage>
        <taxon>Bacteria</taxon>
        <taxon>Pseudomonadati</taxon>
        <taxon>Pseudomonadota</taxon>
        <taxon>Gammaproteobacteria</taxon>
        <taxon>Pseudomonadales</taxon>
        <taxon>Pseudomonadaceae</taxon>
        <taxon>Halopseudomonas</taxon>
    </lineage>
</organism>
<dbReference type="InterPro" id="IPR029016">
    <property type="entry name" value="GAF-like_dom_sf"/>
</dbReference>
<dbReference type="PROSITE" id="PS50112">
    <property type="entry name" value="PAS"/>
    <property type="match status" value="3"/>
</dbReference>
<dbReference type="GO" id="GO:0005886">
    <property type="term" value="C:plasma membrane"/>
    <property type="evidence" value="ECO:0007669"/>
    <property type="project" value="UniProtKB-ARBA"/>
</dbReference>
<dbReference type="SMART" id="SM00388">
    <property type="entry name" value="HisKA"/>
    <property type="match status" value="1"/>
</dbReference>
<dbReference type="SUPFAM" id="SSF55781">
    <property type="entry name" value="GAF domain-like"/>
    <property type="match status" value="1"/>
</dbReference>
<dbReference type="GO" id="GO:0000155">
    <property type="term" value="F:phosphorelay sensor kinase activity"/>
    <property type="evidence" value="ECO:0007669"/>
    <property type="project" value="InterPro"/>
</dbReference>
<dbReference type="SUPFAM" id="SSF55874">
    <property type="entry name" value="ATPase domain of HSP90 chaperone/DNA topoisomerase II/histidine kinase"/>
    <property type="match status" value="1"/>
</dbReference>
<dbReference type="InterPro" id="IPR003661">
    <property type="entry name" value="HisK_dim/P_dom"/>
</dbReference>
<feature type="domain" description="PAC" evidence="11">
    <location>
        <begin position="1154"/>
        <end position="1206"/>
    </location>
</feature>
<dbReference type="CDD" id="cd00130">
    <property type="entry name" value="PAS"/>
    <property type="match status" value="4"/>
</dbReference>
<dbReference type="InterPro" id="IPR001610">
    <property type="entry name" value="PAC"/>
</dbReference>
<feature type="domain" description="PAC" evidence="11">
    <location>
        <begin position="1024"/>
        <end position="1076"/>
    </location>
</feature>
<dbReference type="Gene3D" id="3.30.450.40">
    <property type="match status" value="1"/>
</dbReference>
<reference evidence="12 13" key="1">
    <citation type="submission" date="2017-01" db="EMBL/GenBank/DDBJ databases">
        <title>Draft genome sequence of Pseudomonas pachastrellae type strain CCUG 46540T from a deep sea.</title>
        <authorList>
            <person name="Gomila M."/>
            <person name="Mulet M."/>
            <person name="Lalucat J."/>
            <person name="Garcia-Valdes E."/>
        </authorList>
    </citation>
    <scope>NUCLEOTIDE SEQUENCE [LARGE SCALE GENOMIC DNA]</scope>
    <source>
        <strain evidence="12 13">CCUG 46540</strain>
    </source>
</reference>
<dbReference type="SUPFAM" id="SSF47384">
    <property type="entry name" value="Homodimeric domain of signal transducing histidine kinase"/>
    <property type="match status" value="1"/>
</dbReference>
<keyword evidence="5" id="KW-0418">Kinase</keyword>
<evidence type="ECO:0000256" key="3">
    <source>
        <dbReference type="ARBA" id="ARBA00022553"/>
    </source>
</evidence>
<dbReference type="InterPro" id="IPR003018">
    <property type="entry name" value="GAF"/>
</dbReference>
<dbReference type="InterPro" id="IPR036890">
    <property type="entry name" value="HATPase_C_sf"/>
</dbReference>
<dbReference type="Pfam" id="PF00512">
    <property type="entry name" value="HisKA"/>
    <property type="match status" value="1"/>
</dbReference>
<dbReference type="InterPro" id="IPR004358">
    <property type="entry name" value="Sig_transdc_His_kin-like_C"/>
</dbReference>
<evidence type="ECO:0000256" key="7">
    <source>
        <dbReference type="ARBA" id="ARBA00023136"/>
    </source>
</evidence>
<dbReference type="SMART" id="SM00086">
    <property type="entry name" value="PAC"/>
    <property type="match status" value="4"/>
</dbReference>
<dbReference type="InterPro" id="IPR003594">
    <property type="entry name" value="HATPase_dom"/>
</dbReference>
<keyword evidence="6" id="KW-0902">Two-component regulatory system</keyword>